<dbReference type="EnsemblPlants" id="AES69864">
    <property type="protein sequence ID" value="AES69864"/>
    <property type="gene ID" value="MTR_3g036200"/>
</dbReference>
<keyword evidence="1 2" id="KW-0812">Transmembrane</keyword>
<proteinExistence type="predicted"/>
<evidence type="ECO:0000313" key="4">
    <source>
        <dbReference type="Proteomes" id="UP000002051"/>
    </source>
</evidence>
<reference evidence="2 4" key="2">
    <citation type="journal article" date="2014" name="BMC Genomics">
        <title>An improved genome release (version Mt4.0) for the model legume Medicago truncatula.</title>
        <authorList>
            <person name="Tang H."/>
            <person name="Krishnakumar V."/>
            <person name="Bidwell S."/>
            <person name="Rosen B."/>
            <person name="Chan A."/>
            <person name="Zhou S."/>
            <person name="Gentzbittel L."/>
            <person name="Childs K.L."/>
            <person name="Yandell M."/>
            <person name="Gundlach H."/>
            <person name="Mayer K.F."/>
            <person name="Schwartz D.C."/>
            <person name="Town C.D."/>
        </authorList>
    </citation>
    <scope>GENOME REANNOTATION</scope>
    <source>
        <strain evidence="3 4">cv. Jemalong A17</strain>
    </source>
</reference>
<accession>G7IX88</accession>
<reference evidence="2 4" key="1">
    <citation type="journal article" date="2011" name="Nature">
        <title>The Medicago genome provides insight into the evolution of rhizobial symbioses.</title>
        <authorList>
            <person name="Young N.D."/>
            <person name="Debelle F."/>
            <person name="Oldroyd G.E."/>
            <person name="Geurts R."/>
            <person name="Cannon S.B."/>
            <person name="Udvardi M.K."/>
            <person name="Benedito V.A."/>
            <person name="Mayer K.F."/>
            <person name="Gouzy J."/>
            <person name="Schoof H."/>
            <person name="Van de Peer Y."/>
            <person name="Proost S."/>
            <person name="Cook D.R."/>
            <person name="Meyers B.C."/>
            <person name="Spannagl M."/>
            <person name="Cheung F."/>
            <person name="De Mita S."/>
            <person name="Krishnakumar V."/>
            <person name="Gundlach H."/>
            <person name="Zhou S."/>
            <person name="Mudge J."/>
            <person name="Bharti A.K."/>
            <person name="Murray J.D."/>
            <person name="Naoumkina M.A."/>
            <person name="Rosen B."/>
            <person name="Silverstein K.A."/>
            <person name="Tang H."/>
            <person name="Rombauts S."/>
            <person name="Zhao P.X."/>
            <person name="Zhou P."/>
            <person name="Barbe V."/>
            <person name="Bardou P."/>
            <person name="Bechner M."/>
            <person name="Bellec A."/>
            <person name="Berger A."/>
            <person name="Berges H."/>
            <person name="Bidwell S."/>
            <person name="Bisseling T."/>
            <person name="Choisne N."/>
            <person name="Couloux A."/>
            <person name="Denny R."/>
            <person name="Deshpande S."/>
            <person name="Dai X."/>
            <person name="Doyle J.J."/>
            <person name="Dudez A.M."/>
            <person name="Farmer A.D."/>
            <person name="Fouteau S."/>
            <person name="Franken C."/>
            <person name="Gibelin C."/>
            <person name="Gish J."/>
            <person name="Goldstein S."/>
            <person name="Gonzalez A.J."/>
            <person name="Green P.J."/>
            <person name="Hallab A."/>
            <person name="Hartog M."/>
            <person name="Hua A."/>
            <person name="Humphray S.J."/>
            <person name="Jeong D.H."/>
            <person name="Jing Y."/>
            <person name="Jocker A."/>
            <person name="Kenton S.M."/>
            <person name="Kim D.J."/>
            <person name="Klee K."/>
            <person name="Lai H."/>
            <person name="Lang C."/>
            <person name="Lin S."/>
            <person name="Macmil S.L."/>
            <person name="Magdelenat G."/>
            <person name="Matthews L."/>
            <person name="McCorrison J."/>
            <person name="Monaghan E.L."/>
            <person name="Mun J.H."/>
            <person name="Najar F.Z."/>
            <person name="Nicholson C."/>
            <person name="Noirot C."/>
            <person name="O'Bleness M."/>
            <person name="Paule C.R."/>
            <person name="Poulain J."/>
            <person name="Prion F."/>
            <person name="Qin B."/>
            <person name="Qu C."/>
            <person name="Retzel E.F."/>
            <person name="Riddle C."/>
            <person name="Sallet E."/>
            <person name="Samain S."/>
            <person name="Samson N."/>
            <person name="Sanders I."/>
            <person name="Saurat O."/>
            <person name="Scarpelli C."/>
            <person name="Schiex T."/>
            <person name="Segurens B."/>
            <person name="Severin A.J."/>
            <person name="Sherrier D.J."/>
            <person name="Shi R."/>
            <person name="Sims S."/>
            <person name="Singer S.R."/>
            <person name="Sinharoy S."/>
            <person name="Sterck L."/>
            <person name="Viollet A."/>
            <person name="Wang B.B."/>
            <person name="Wang K."/>
            <person name="Wang M."/>
            <person name="Wang X."/>
            <person name="Warfsmann J."/>
            <person name="Weissenbach J."/>
            <person name="White D.D."/>
            <person name="White J.D."/>
            <person name="Wiley G.B."/>
            <person name="Wincker P."/>
            <person name="Xing Y."/>
            <person name="Yang L."/>
            <person name="Yao Z."/>
            <person name="Ying F."/>
            <person name="Zhai J."/>
            <person name="Zhou L."/>
            <person name="Zuber A."/>
            <person name="Denarie J."/>
            <person name="Dixon R.A."/>
            <person name="May G.D."/>
            <person name="Schwartz D.C."/>
            <person name="Rogers J."/>
            <person name="Quetier F."/>
            <person name="Town C.D."/>
            <person name="Roe B.A."/>
        </authorList>
    </citation>
    <scope>NUCLEOTIDE SEQUENCE [LARGE SCALE GENOMIC DNA]</scope>
    <source>
        <strain evidence="2">A17</strain>
        <strain evidence="3 4">cv. Jemalong A17</strain>
    </source>
</reference>
<protein>
    <submittedName>
        <fullName evidence="2">Transmembrane protein, putative</fullName>
    </submittedName>
</protein>
<keyword evidence="1" id="KW-0472">Membrane</keyword>
<evidence type="ECO:0000313" key="2">
    <source>
        <dbReference type="EMBL" id="AES69864.1"/>
    </source>
</evidence>
<name>G7IX88_MEDTR</name>
<feature type="transmembrane region" description="Helical" evidence="1">
    <location>
        <begin position="95"/>
        <end position="116"/>
    </location>
</feature>
<dbReference type="EMBL" id="CM001219">
    <property type="protein sequence ID" value="AES69864.1"/>
    <property type="molecule type" value="Genomic_DNA"/>
</dbReference>
<dbReference type="AlphaFoldDB" id="G7IX88"/>
<sequence>MISRNITLPTLSFRFKCNSSPAWIENLSISIDIKLPHSILRCMTLKVLKLKRITLKDLSHQVDFPNLKILHLKIVLFQLLWFVMCRVYVWTWYDFITLLINCGFILDLATVLFSNLKATLKQS</sequence>
<dbReference type="PaxDb" id="3880-AES69864"/>
<keyword evidence="1" id="KW-1133">Transmembrane helix</keyword>
<dbReference type="HOGENOM" id="CLU_2018608_0_0_1"/>
<feature type="transmembrane region" description="Helical" evidence="1">
    <location>
        <begin position="70"/>
        <end position="89"/>
    </location>
</feature>
<organism evidence="2 4">
    <name type="scientific">Medicago truncatula</name>
    <name type="common">Barrel medic</name>
    <name type="synonym">Medicago tribuloides</name>
    <dbReference type="NCBI Taxonomy" id="3880"/>
    <lineage>
        <taxon>Eukaryota</taxon>
        <taxon>Viridiplantae</taxon>
        <taxon>Streptophyta</taxon>
        <taxon>Embryophyta</taxon>
        <taxon>Tracheophyta</taxon>
        <taxon>Spermatophyta</taxon>
        <taxon>Magnoliopsida</taxon>
        <taxon>eudicotyledons</taxon>
        <taxon>Gunneridae</taxon>
        <taxon>Pentapetalae</taxon>
        <taxon>rosids</taxon>
        <taxon>fabids</taxon>
        <taxon>Fabales</taxon>
        <taxon>Fabaceae</taxon>
        <taxon>Papilionoideae</taxon>
        <taxon>50 kb inversion clade</taxon>
        <taxon>NPAAA clade</taxon>
        <taxon>Hologalegina</taxon>
        <taxon>IRL clade</taxon>
        <taxon>Trifolieae</taxon>
        <taxon>Medicago</taxon>
    </lineage>
</organism>
<keyword evidence="4" id="KW-1185">Reference proteome</keyword>
<evidence type="ECO:0000256" key="1">
    <source>
        <dbReference type="SAM" id="Phobius"/>
    </source>
</evidence>
<reference evidence="3" key="3">
    <citation type="submission" date="2015-04" db="UniProtKB">
        <authorList>
            <consortium name="EnsemblPlants"/>
        </authorList>
    </citation>
    <scope>IDENTIFICATION</scope>
    <source>
        <strain evidence="3">cv. Jemalong A17</strain>
    </source>
</reference>
<evidence type="ECO:0000313" key="3">
    <source>
        <dbReference type="EnsemblPlants" id="AES69864"/>
    </source>
</evidence>
<gene>
    <name evidence="2" type="ordered locus">MTR_3g036200</name>
</gene>
<dbReference type="Proteomes" id="UP000002051">
    <property type="component" value="Chromosome 3"/>
</dbReference>